<dbReference type="InterPro" id="IPR038071">
    <property type="entry name" value="UROD/MetE-like_sf"/>
</dbReference>
<comment type="caution">
    <text evidence="1">The sequence shown here is derived from an EMBL/GenBank/DDBJ whole genome shotgun (WGS) entry which is preliminary data.</text>
</comment>
<sequence>YQKEIGEGFKPRFCAPFSLAVNIRGFNNLINDIYSDPKFVKELFSRINHSLIAPWIELQREGLKDQARIASGADAWIAIPNVNLDILENIVIPSYLELQELTGNIYLALLGGARYLEHPVRFLEIQKILNPFLVKGLDPDMEVLGAGFFAGFANDNNMDLLLGVDANFILNSPLEEINKRIKEYIDIGLMINKDFILYFNDIPGNISPEKLKSIFQIVRRIRNN</sequence>
<evidence type="ECO:0008006" key="2">
    <source>
        <dbReference type="Google" id="ProtNLM"/>
    </source>
</evidence>
<evidence type="ECO:0000313" key="1">
    <source>
        <dbReference type="EMBL" id="GAG52966.1"/>
    </source>
</evidence>
<dbReference type="Gene3D" id="3.20.20.210">
    <property type="match status" value="1"/>
</dbReference>
<organism evidence="1">
    <name type="scientific">marine sediment metagenome</name>
    <dbReference type="NCBI Taxonomy" id="412755"/>
    <lineage>
        <taxon>unclassified sequences</taxon>
        <taxon>metagenomes</taxon>
        <taxon>ecological metagenomes</taxon>
    </lineage>
</organism>
<accession>X0ZY79</accession>
<proteinExistence type="predicted"/>
<dbReference type="SUPFAM" id="SSF51726">
    <property type="entry name" value="UROD/MetE-like"/>
    <property type="match status" value="1"/>
</dbReference>
<dbReference type="AlphaFoldDB" id="X0ZY79"/>
<gene>
    <name evidence="1" type="ORF">S01H1_76080</name>
</gene>
<protein>
    <recommendedName>
        <fullName evidence="2">Uroporphyrinogen decarboxylase (URO-D) domain-containing protein</fullName>
    </recommendedName>
</protein>
<feature type="non-terminal residue" evidence="1">
    <location>
        <position position="1"/>
    </location>
</feature>
<dbReference type="EMBL" id="BARS01051036">
    <property type="protein sequence ID" value="GAG52966.1"/>
    <property type="molecule type" value="Genomic_DNA"/>
</dbReference>
<name>X0ZY79_9ZZZZ</name>
<reference evidence="1" key="1">
    <citation type="journal article" date="2014" name="Front. Microbiol.">
        <title>High frequency of phylogenetically diverse reductive dehalogenase-homologous genes in deep subseafloor sedimentary metagenomes.</title>
        <authorList>
            <person name="Kawai M."/>
            <person name="Futagami T."/>
            <person name="Toyoda A."/>
            <person name="Takaki Y."/>
            <person name="Nishi S."/>
            <person name="Hori S."/>
            <person name="Arai W."/>
            <person name="Tsubouchi T."/>
            <person name="Morono Y."/>
            <person name="Uchiyama I."/>
            <person name="Ito T."/>
            <person name="Fujiyama A."/>
            <person name="Inagaki F."/>
            <person name="Takami H."/>
        </authorList>
    </citation>
    <scope>NUCLEOTIDE SEQUENCE</scope>
    <source>
        <strain evidence="1">Expedition CK06-06</strain>
    </source>
</reference>